<organism evidence="1">
    <name type="scientific">viral metagenome</name>
    <dbReference type="NCBI Taxonomy" id="1070528"/>
    <lineage>
        <taxon>unclassified sequences</taxon>
        <taxon>metagenomes</taxon>
        <taxon>organismal metagenomes</taxon>
    </lineage>
</organism>
<dbReference type="EMBL" id="MT143413">
    <property type="protein sequence ID" value="QJA96572.1"/>
    <property type="molecule type" value="Genomic_DNA"/>
</dbReference>
<proteinExistence type="predicted"/>
<name>A0A6M3LSV3_9ZZZZ</name>
<evidence type="ECO:0000313" key="1">
    <source>
        <dbReference type="EMBL" id="QJA96572.1"/>
    </source>
</evidence>
<gene>
    <name evidence="1" type="ORF">MM415B07986_0004</name>
</gene>
<reference evidence="1" key="1">
    <citation type="submission" date="2020-03" db="EMBL/GenBank/DDBJ databases">
        <title>The deep terrestrial virosphere.</title>
        <authorList>
            <person name="Holmfeldt K."/>
            <person name="Nilsson E."/>
            <person name="Simone D."/>
            <person name="Lopez-Fernandez M."/>
            <person name="Wu X."/>
            <person name="de Brujin I."/>
            <person name="Lundin D."/>
            <person name="Andersson A."/>
            <person name="Bertilsson S."/>
            <person name="Dopson M."/>
        </authorList>
    </citation>
    <scope>NUCLEOTIDE SEQUENCE</scope>
    <source>
        <strain evidence="1">MM415B07986</strain>
    </source>
</reference>
<protein>
    <submittedName>
        <fullName evidence="1">Uncharacterized protein</fullName>
    </submittedName>
</protein>
<sequence length="68" mass="8445">MRIIKNMKKSIKGFIKREQKKFMQRVGFVHKFKFTWDTYQISLLLWSIQHPDNLKILKQNHKRIEKDE</sequence>
<accession>A0A6M3LSV3</accession>
<dbReference type="AlphaFoldDB" id="A0A6M3LSV3"/>